<keyword evidence="7" id="KW-1185">Reference proteome</keyword>
<dbReference type="Pfam" id="PF01874">
    <property type="entry name" value="CitG"/>
    <property type="match status" value="1"/>
</dbReference>
<dbReference type="NCBIfam" id="NF002315">
    <property type="entry name" value="PRK01237.1"/>
    <property type="match status" value="1"/>
</dbReference>
<accession>A0ABT3ZKT0</accession>
<comment type="similarity">
    <text evidence="5">Belongs to the CitG/MdcB family.</text>
</comment>
<dbReference type="PANTHER" id="PTHR30201:SF2">
    <property type="entry name" value="2-(5''-TRIPHOSPHORIBOSYL)-3'-DEPHOSPHOCOENZYME-A SYNTHASE"/>
    <property type="match status" value="1"/>
</dbReference>
<dbReference type="Gene3D" id="1.10.4200.10">
    <property type="entry name" value="Triphosphoribosyl-dephospho-CoA protein"/>
    <property type="match status" value="2"/>
</dbReference>
<proteinExistence type="inferred from homology"/>
<reference evidence="6" key="1">
    <citation type="submission" date="2022-11" db="EMBL/GenBank/DDBJ databases">
        <title>Robbsia betulipollinis sp. nov., isolated from pollen of birch (Betula pendula).</title>
        <authorList>
            <person name="Shi H."/>
            <person name="Ambika Manirajan B."/>
            <person name="Ratering S."/>
            <person name="Geissler-Plaum R."/>
            <person name="Schnell S."/>
        </authorList>
    </citation>
    <scope>NUCLEOTIDE SEQUENCE</scope>
    <source>
        <strain evidence="6">Bb-Pol-6</strain>
    </source>
</reference>
<evidence type="ECO:0000256" key="1">
    <source>
        <dbReference type="ARBA" id="ARBA00001210"/>
    </source>
</evidence>
<sequence length="309" mass="31771">MHPLPVASRGVAGVHGVARADTAQAEWLAAQAVAALIDEAELTPKPALVDQRGSGAHVDLDLPLMRRSAQALRPGFMAMARAAQGRLPDQPLREQLAAIGRDAERAMLAVTSGSNAHRGAIWILGLLVAAAALGDASSVSHAATALAERAAGIARYPDRHAPVSALADSHGARVRARYGAAGARGEALAGFPHVVNIGLPALRAARARREPETAARLNALVAIVAVLEDTCLLHRGGAEALATARRGAARILAAGGVAQPAGHAALLRLDHELLARNASPGGAADLLAATLFIDRIQPDGWRIAPSVQE</sequence>
<evidence type="ECO:0000256" key="4">
    <source>
        <dbReference type="ARBA" id="ARBA00022840"/>
    </source>
</evidence>
<dbReference type="EMBL" id="JAPMXC010000001">
    <property type="protein sequence ID" value="MCY0387022.1"/>
    <property type="molecule type" value="Genomic_DNA"/>
</dbReference>
<dbReference type="NCBIfam" id="TIGR03132">
    <property type="entry name" value="malonate_mdcB"/>
    <property type="match status" value="1"/>
</dbReference>
<evidence type="ECO:0000313" key="7">
    <source>
        <dbReference type="Proteomes" id="UP001082899"/>
    </source>
</evidence>
<name>A0ABT3ZKT0_9BURK</name>
<organism evidence="6 7">
    <name type="scientific">Robbsia betulipollinis</name>
    <dbReference type="NCBI Taxonomy" id="2981849"/>
    <lineage>
        <taxon>Bacteria</taxon>
        <taxon>Pseudomonadati</taxon>
        <taxon>Pseudomonadota</taxon>
        <taxon>Betaproteobacteria</taxon>
        <taxon>Burkholderiales</taxon>
        <taxon>Burkholderiaceae</taxon>
        <taxon>Robbsia</taxon>
    </lineage>
</organism>
<comment type="catalytic activity">
    <reaction evidence="1 5">
        <text>3'-dephospho-CoA + ATP = 2'-(5''-triphospho-alpha-D-ribosyl)-3'-dephospho-CoA + adenine</text>
        <dbReference type="Rhea" id="RHEA:15117"/>
        <dbReference type="ChEBI" id="CHEBI:16708"/>
        <dbReference type="ChEBI" id="CHEBI:30616"/>
        <dbReference type="ChEBI" id="CHEBI:57328"/>
        <dbReference type="ChEBI" id="CHEBI:61378"/>
        <dbReference type="EC" id="2.4.2.52"/>
    </reaction>
</comment>
<comment type="function">
    <text evidence="5">Involved in the formation of 2-(5''-phosphoribosyl)-3'-dephosphocoenzyme-A, the prosthetic group of the acyl-carrier protein of the malonate decarboxylase.</text>
</comment>
<dbReference type="InterPro" id="IPR017555">
    <property type="entry name" value="TriPribosyl-deP-CoA_syn"/>
</dbReference>
<gene>
    <name evidence="5" type="primary">mdcB</name>
    <name evidence="6" type="ORF">OVY01_07190</name>
</gene>
<evidence type="ECO:0000256" key="3">
    <source>
        <dbReference type="ARBA" id="ARBA00022741"/>
    </source>
</evidence>
<evidence type="ECO:0000256" key="2">
    <source>
        <dbReference type="ARBA" id="ARBA00022679"/>
    </source>
</evidence>
<evidence type="ECO:0000313" key="6">
    <source>
        <dbReference type="EMBL" id="MCY0387022.1"/>
    </source>
</evidence>
<keyword evidence="6" id="KW-0328">Glycosyltransferase</keyword>
<dbReference type="EC" id="2.4.2.52" evidence="5"/>
<protein>
    <recommendedName>
        <fullName evidence="5">Probable 2-(5''-triphosphoribosyl)-3'-dephosphocoenzyme-A synthase</fullName>
        <shortName evidence="5">2-(5''-triphosphoribosyl)-3'-dephospho-CoA synthase</shortName>
        <ecNumber evidence="5">2.4.2.52</ecNumber>
    </recommendedName>
</protein>
<dbReference type="PANTHER" id="PTHR30201">
    <property type="entry name" value="TRIPHOSPHORIBOSYL-DEPHOSPHO-COA SYNTHASE"/>
    <property type="match status" value="1"/>
</dbReference>
<keyword evidence="2 5" id="KW-0808">Transferase</keyword>
<evidence type="ECO:0000256" key="5">
    <source>
        <dbReference type="HAMAP-Rule" id="MF_01883"/>
    </source>
</evidence>
<dbReference type="HAMAP" id="MF_01883">
    <property type="entry name" value="MdcB"/>
    <property type="match status" value="1"/>
</dbReference>
<dbReference type="GO" id="GO:0016757">
    <property type="term" value="F:glycosyltransferase activity"/>
    <property type="evidence" value="ECO:0007669"/>
    <property type="project" value="UniProtKB-KW"/>
</dbReference>
<keyword evidence="3 5" id="KW-0547">Nucleotide-binding</keyword>
<dbReference type="Proteomes" id="UP001082899">
    <property type="component" value="Unassembled WGS sequence"/>
</dbReference>
<comment type="caution">
    <text evidence="6">The sequence shown here is derived from an EMBL/GenBank/DDBJ whole genome shotgun (WGS) entry which is preliminary data.</text>
</comment>
<dbReference type="RefSeq" id="WP_267846714.1">
    <property type="nucleotide sequence ID" value="NZ_JAPMXC010000001.1"/>
</dbReference>
<dbReference type="InterPro" id="IPR002736">
    <property type="entry name" value="CitG"/>
</dbReference>
<dbReference type="GO" id="GO:0046917">
    <property type="term" value="F:triphosphoribosyl-dephospho-CoA synthase activity"/>
    <property type="evidence" value="ECO:0007669"/>
    <property type="project" value="UniProtKB-EC"/>
</dbReference>
<keyword evidence="4 5" id="KW-0067">ATP-binding</keyword>